<dbReference type="SUPFAM" id="SSF51905">
    <property type="entry name" value="FAD/NAD(P)-binding domain"/>
    <property type="match status" value="1"/>
</dbReference>
<dbReference type="VEuPathDB" id="CryptoDB:Vbra_6449"/>
<dbReference type="EMBL" id="CDMY01000929">
    <property type="protein sequence ID" value="CEM37164.1"/>
    <property type="molecule type" value="Genomic_DNA"/>
</dbReference>
<keyword evidence="5" id="KW-1185">Reference proteome</keyword>
<dbReference type="Proteomes" id="UP000041254">
    <property type="component" value="Unassembled WGS sequence"/>
</dbReference>
<dbReference type="PhylomeDB" id="A0A0G4H0Z7"/>
<proteinExistence type="predicted"/>
<protein>
    <recommendedName>
        <fullName evidence="3">Glucose-methanol-choline oxidoreductase N-terminal domain-containing protein</fullName>
    </recommendedName>
</protein>
<name>A0A0G4H0Z7_VITBC</name>
<evidence type="ECO:0000259" key="3">
    <source>
        <dbReference type="PROSITE" id="PS00624"/>
    </source>
</evidence>
<dbReference type="PROSITE" id="PS00624">
    <property type="entry name" value="GMC_OXRED_2"/>
    <property type="match status" value="1"/>
</dbReference>
<evidence type="ECO:0000256" key="1">
    <source>
        <dbReference type="ARBA" id="ARBA00022729"/>
    </source>
</evidence>
<dbReference type="OrthoDB" id="409726at2759"/>
<evidence type="ECO:0000313" key="5">
    <source>
        <dbReference type="Proteomes" id="UP000041254"/>
    </source>
</evidence>
<accession>A0A0G4H0Z7</accession>
<dbReference type="GO" id="GO:0016614">
    <property type="term" value="F:oxidoreductase activity, acting on CH-OH group of donors"/>
    <property type="evidence" value="ECO:0007669"/>
    <property type="project" value="InterPro"/>
</dbReference>
<dbReference type="PANTHER" id="PTHR45968">
    <property type="entry name" value="OSJNBA0019K04.7 PROTEIN"/>
    <property type="match status" value="1"/>
</dbReference>
<evidence type="ECO:0000313" key="4">
    <source>
        <dbReference type="EMBL" id="CEM37164.1"/>
    </source>
</evidence>
<dbReference type="AlphaFoldDB" id="A0A0G4H0Z7"/>
<dbReference type="Pfam" id="PF05199">
    <property type="entry name" value="GMC_oxred_C"/>
    <property type="match status" value="1"/>
</dbReference>
<dbReference type="InParanoid" id="A0A0G4H0Z7"/>
<feature type="domain" description="Glucose-methanol-choline oxidoreductase N-terminal" evidence="3">
    <location>
        <begin position="313"/>
        <end position="327"/>
    </location>
</feature>
<keyword evidence="1 2" id="KW-0732">Signal</keyword>
<dbReference type="GO" id="GO:0050660">
    <property type="term" value="F:flavin adenine dinucleotide binding"/>
    <property type="evidence" value="ECO:0007669"/>
    <property type="project" value="InterPro"/>
</dbReference>
<reference evidence="4 5" key="1">
    <citation type="submission" date="2014-11" db="EMBL/GenBank/DDBJ databases">
        <authorList>
            <person name="Zhu J."/>
            <person name="Qi W."/>
            <person name="Song R."/>
        </authorList>
    </citation>
    <scope>NUCLEOTIDE SEQUENCE [LARGE SCALE GENOMIC DNA]</scope>
</reference>
<dbReference type="GO" id="GO:0046593">
    <property type="term" value="F:mandelonitrile lyase activity"/>
    <property type="evidence" value="ECO:0007669"/>
    <property type="project" value="UniProtKB-EC"/>
</dbReference>
<evidence type="ECO:0000256" key="2">
    <source>
        <dbReference type="SAM" id="SignalP"/>
    </source>
</evidence>
<dbReference type="Pfam" id="PF00732">
    <property type="entry name" value="GMC_oxred_N"/>
    <property type="match status" value="1"/>
</dbReference>
<dbReference type="InterPro" id="IPR000172">
    <property type="entry name" value="GMC_OxRdtase_N"/>
</dbReference>
<gene>
    <name evidence="4" type="ORF">Vbra_6449</name>
</gene>
<dbReference type="InterPro" id="IPR036188">
    <property type="entry name" value="FAD/NAD-bd_sf"/>
</dbReference>
<dbReference type="Gene3D" id="3.50.50.60">
    <property type="entry name" value="FAD/NAD(P)-binding domain"/>
    <property type="match status" value="2"/>
</dbReference>
<dbReference type="PANTHER" id="PTHR45968:SF3">
    <property type="entry name" value="OS04G0573100 PROTEIN"/>
    <property type="match status" value="1"/>
</dbReference>
<organism evidence="4 5">
    <name type="scientific">Vitrella brassicaformis (strain CCMP3155)</name>
    <dbReference type="NCBI Taxonomy" id="1169540"/>
    <lineage>
        <taxon>Eukaryota</taxon>
        <taxon>Sar</taxon>
        <taxon>Alveolata</taxon>
        <taxon>Colpodellida</taxon>
        <taxon>Vitrellaceae</taxon>
        <taxon>Vitrella</taxon>
    </lineage>
</organism>
<dbReference type="OMA" id="AEPACKD"/>
<dbReference type="Gene3D" id="3.30.410.40">
    <property type="match status" value="1"/>
</dbReference>
<sequence length="802" mass="87954">MGQPLYVFLALIWAILSRSALSQRSDRGKAHHKDLHKDEPRLYDYIVVGGGAAGAPLAATLAEDGDTDVLLLERGGYRSENWEGKIIAGLGIGLRNPEISQDLVTTENHITQLANVLSGGTALSAGVYIEENAQYFDALRAKGANFDQRIVDNAFEWVREQVATPMGFSEPYGSAWAEANEEVGFSPAVGPRAQAVEGSWNSLSLFLNDGDEMAPTRERLASDVLLSNQKGVRLEIKTRATVTRVEFDTSHKGKPQATCVQVVKSPRKPKPIDSRVNELLLEDIYDDKKGKEERHEVMRACIRPGGEIFLCAGAIFTPLLLMKSGVGPRDAVEKAMAARGEKGGLVLDIPELGQNLHDRSKTFIATFFDAPVPGPDGFKGTGAQMAGFKRFGDCHDKKKLDYNVLDTSLDCGWLNSEEFSGVRAVEGFLTCAQLILPPALRATPEADLLIRVLEECISSTMSSTMFNPLCLPLLPSLNCIKKAVGMVSFPTVPKTRGYVTINERGEPVVSGGYWGDPQGEDLNAAVQGMKHTLKILATGKFDDILQPGGPLSCPFLVLNSLMNLIMIGTRNLVPGSDEALDLAAVYRATKPDYPRIPSIWEFLGIQDRPDPKRALEEAPLTGLVKDKMQLMEKVRPDGLADWRGLQSQLANYLREDLQAAMAPIIPEKGKDESGHKDASHHPDCALWGPCTEKHLEEAQLRKANRYAIFPPLPLDMSKKGLETYIKAHGSSIWHWAGSAAMGTVTSSDFRVKGIENLSICDSSVFPQVPRMNPQATVMMLGRYAGMLRKEERKTQHHYHHHG</sequence>
<dbReference type="STRING" id="1169540.A0A0G4H0Z7"/>
<feature type="signal peptide" evidence="2">
    <location>
        <begin position="1"/>
        <end position="22"/>
    </location>
</feature>
<dbReference type="InterPro" id="IPR007867">
    <property type="entry name" value="GMC_OxRtase_C"/>
</dbReference>
<dbReference type="InterPro" id="IPR051871">
    <property type="entry name" value="GMC_Oxidoreductase-Related"/>
</dbReference>
<feature type="chain" id="PRO_5005190817" description="Glucose-methanol-choline oxidoreductase N-terminal domain-containing protein" evidence="2">
    <location>
        <begin position="23"/>
        <end position="802"/>
    </location>
</feature>
<dbReference type="SUPFAM" id="SSF54373">
    <property type="entry name" value="FAD-linked reductases, C-terminal domain"/>
    <property type="match status" value="1"/>
</dbReference>